<protein>
    <submittedName>
        <fullName evidence="1">Hypothetical_protein</fullName>
    </submittedName>
</protein>
<reference evidence="1 2" key="1">
    <citation type="submission" date="2024-07" db="EMBL/GenBank/DDBJ databases">
        <authorList>
            <person name="Akdeniz Z."/>
        </authorList>
    </citation>
    <scope>NUCLEOTIDE SEQUENCE [LARGE SCALE GENOMIC DNA]</scope>
</reference>
<dbReference type="EMBL" id="CAXDID020000117">
    <property type="protein sequence ID" value="CAL6030762.1"/>
    <property type="molecule type" value="Genomic_DNA"/>
</dbReference>
<dbReference type="Proteomes" id="UP001642409">
    <property type="component" value="Unassembled WGS sequence"/>
</dbReference>
<gene>
    <name evidence="1" type="ORF">HINF_LOCUS33639</name>
</gene>
<evidence type="ECO:0000313" key="2">
    <source>
        <dbReference type="Proteomes" id="UP001642409"/>
    </source>
</evidence>
<evidence type="ECO:0000313" key="1">
    <source>
        <dbReference type="EMBL" id="CAL6030762.1"/>
    </source>
</evidence>
<accession>A0ABP1J667</accession>
<proteinExistence type="predicted"/>
<name>A0ABP1J667_9EUKA</name>
<organism evidence="1 2">
    <name type="scientific">Hexamita inflata</name>
    <dbReference type="NCBI Taxonomy" id="28002"/>
    <lineage>
        <taxon>Eukaryota</taxon>
        <taxon>Metamonada</taxon>
        <taxon>Diplomonadida</taxon>
        <taxon>Hexamitidae</taxon>
        <taxon>Hexamitinae</taxon>
        <taxon>Hexamita</taxon>
    </lineage>
</organism>
<comment type="caution">
    <text evidence="1">The sequence shown here is derived from an EMBL/GenBank/DDBJ whole genome shotgun (WGS) entry which is preliminary data.</text>
</comment>
<keyword evidence="2" id="KW-1185">Reference proteome</keyword>
<sequence>MTEESSESNSSEEISMCSFASQLSQHSEEKYYKEEYYVINDLRYKKDKESYIFKVLYAEKTESYDYNDENRARDTVTVNHSLINSKPYRSMGIYCQGAFQLFDFSNLSQVTKDIHKVSVVEGFIDLSLLKGSIQCLKLTNCRVQNIWNPAFRCEELQVTSRYNDISWLKHVKCERIKWQYLFVEADYELKMNYDNLVNVSFNQTTVDLSLLHIKVYDMKIKCCDIVDYATKNLIVENLSIIRSDVFTSQLMNAKIYFLKLENIFEGFETMRKYRMLDNYNPTIIDKLPDVQNLIIDLCEFQLKTFSIPKVNTLKLFVVDENISFRFFKNIQHVKTKTNLKYLKEFQQLQLQNESIVFKNIQSERQYSENIRKNSKTVEQNGKQYENNLISSKGK</sequence>